<evidence type="ECO:0000256" key="1">
    <source>
        <dbReference type="ARBA" id="ARBA00022884"/>
    </source>
</evidence>
<dbReference type="Proteomes" id="UP000789508">
    <property type="component" value="Unassembled WGS sequence"/>
</dbReference>
<feature type="region of interest" description="Disordered" evidence="3">
    <location>
        <begin position="311"/>
        <end position="482"/>
    </location>
</feature>
<dbReference type="PROSITE" id="PS51391">
    <property type="entry name" value="CID"/>
    <property type="match status" value="1"/>
</dbReference>
<gene>
    <name evidence="6" type="ORF">ALEPTO_LOCUS8709</name>
</gene>
<dbReference type="Gene3D" id="3.30.70.330">
    <property type="match status" value="1"/>
</dbReference>
<organism evidence="6 7">
    <name type="scientific">Ambispora leptoticha</name>
    <dbReference type="NCBI Taxonomy" id="144679"/>
    <lineage>
        <taxon>Eukaryota</taxon>
        <taxon>Fungi</taxon>
        <taxon>Fungi incertae sedis</taxon>
        <taxon>Mucoromycota</taxon>
        <taxon>Glomeromycotina</taxon>
        <taxon>Glomeromycetes</taxon>
        <taxon>Archaeosporales</taxon>
        <taxon>Ambisporaceae</taxon>
        <taxon>Ambispora</taxon>
    </lineage>
</organism>
<dbReference type="InterPro" id="IPR008942">
    <property type="entry name" value="ENTH_VHS"/>
</dbReference>
<feature type="compositionally biased region" description="Pro residues" evidence="3">
    <location>
        <begin position="207"/>
        <end position="223"/>
    </location>
</feature>
<keyword evidence="7" id="KW-1185">Reference proteome</keyword>
<name>A0A9N9CUC7_9GLOM</name>
<feature type="domain" description="CID" evidence="5">
    <location>
        <begin position="2"/>
        <end position="151"/>
    </location>
</feature>
<dbReference type="SMART" id="SM00582">
    <property type="entry name" value="RPR"/>
    <property type="match status" value="1"/>
</dbReference>
<dbReference type="AlphaFoldDB" id="A0A9N9CUC7"/>
<evidence type="ECO:0000259" key="4">
    <source>
        <dbReference type="PROSITE" id="PS50102"/>
    </source>
</evidence>
<feature type="region of interest" description="Disordered" evidence="3">
    <location>
        <begin position="657"/>
        <end position="848"/>
    </location>
</feature>
<dbReference type="InterPro" id="IPR006569">
    <property type="entry name" value="CID_dom"/>
</dbReference>
<feature type="compositionally biased region" description="Polar residues" evidence="3">
    <location>
        <begin position="698"/>
        <end position="709"/>
    </location>
</feature>
<protein>
    <submittedName>
        <fullName evidence="6">7602_t:CDS:1</fullName>
    </submittedName>
</protein>
<dbReference type="InterPro" id="IPR051485">
    <property type="entry name" value="SR-CTD_assoc_factor"/>
</dbReference>
<dbReference type="Pfam" id="PF00076">
    <property type="entry name" value="RRM_1"/>
    <property type="match status" value="1"/>
</dbReference>
<feature type="compositionally biased region" description="Low complexity" evidence="3">
    <location>
        <begin position="316"/>
        <end position="328"/>
    </location>
</feature>
<evidence type="ECO:0000313" key="6">
    <source>
        <dbReference type="EMBL" id="CAG8614670.1"/>
    </source>
</evidence>
<evidence type="ECO:0000313" key="7">
    <source>
        <dbReference type="Proteomes" id="UP000789508"/>
    </source>
</evidence>
<sequence>MAASKEIVEFEKILYSLLERKPPGTSASKIKELTRIAMTSPKEYKNIVQSVQKFIQRSAPDYKLGGLYVLDSISQAASRQKVTVKDSSSWSGAEYLERFEKLLDEIFQNIMVCPNSDKEKVHRVIDIWLKKGGIYKSEVLTNIKEKYFSSASAPVTSSSPSIPLAADPNNPIIPTLNNVNAVNGHHQPVSGVPFAPPYQNMNGAPMQIPPPQIQQLAPPPSHPAAPAQVPPQIFAQPPNNNSNGNNSTTSSKPGLDHSASATATATQFEKMDLDSSDANNNNNGLNETNANLTSVNAHQFHLEQPPQFTATNHFFQPQQPNIGQPQQISGADINNGTQQPPWGPPPVGQQQQNLGVPPLSDQQQHGPPPQFSGFPPPQWNPNAPPPPMNGASPFLQPPSQVPPSTGAHQIPPPHAHSTPPGQLPQLGHASSDLHGMPPPQQMAPLSIHHGPSQGHPDMYLGPPPHGGHLDMNLGPQPHGPPPAQGHLDMHFRPPPGPGPHIEHPQIPPPIDENTYLAYEDPTIPKDSIRVLSRTLYVGGVTSSMKYEDIEAIFLAYGRVSSVTINHDKHNAFVKMGNRGAAMRTIMESGNILKTTKLEVRWGVGFGPKECYNFKTGESIIPLVRLTETDKRWLKTSEVGGTGGRELIGGVAIEEPNIVIGEGPSSGSTNNPKRTFNAHFDDHSPYHSRGGGGGHSYESVESANNRDVGNSGNGGRLDERSYNALSSNNNDLRKFSDASWEGNNQQDQSSPIQNRSWTNEQDDYHQQQSSSPNSNQQPQLQLLNESSSQHQQPSFQTPNTTTTTPTSPPPPALFRESLYNNSQPDVHVVAATGGGGSTRRRTRWDRQSK</sequence>
<dbReference type="PANTHER" id="PTHR23140:SF4">
    <property type="entry name" value="PROTEIN CBR-NRD-1"/>
    <property type="match status" value="1"/>
</dbReference>
<feature type="compositionally biased region" description="Pro residues" evidence="3">
    <location>
        <begin position="366"/>
        <end position="388"/>
    </location>
</feature>
<dbReference type="Gene3D" id="1.25.40.90">
    <property type="match status" value="1"/>
</dbReference>
<dbReference type="EMBL" id="CAJVPS010005394">
    <property type="protein sequence ID" value="CAG8614670.1"/>
    <property type="molecule type" value="Genomic_DNA"/>
</dbReference>
<evidence type="ECO:0000256" key="3">
    <source>
        <dbReference type="SAM" id="MobiDB-lite"/>
    </source>
</evidence>
<accession>A0A9N9CUC7</accession>
<feature type="compositionally biased region" description="Polar residues" evidence="3">
    <location>
        <begin position="740"/>
        <end position="758"/>
    </location>
</feature>
<reference evidence="6" key="1">
    <citation type="submission" date="2021-06" db="EMBL/GenBank/DDBJ databases">
        <authorList>
            <person name="Kallberg Y."/>
            <person name="Tangrot J."/>
            <person name="Rosling A."/>
        </authorList>
    </citation>
    <scope>NUCLEOTIDE SEQUENCE</scope>
    <source>
        <strain evidence="6">FL130A</strain>
    </source>
</reference>
<dbReference type="SUPFAM" id="SSF54928">
    <property type="entry name" value="RNA-binding domain, RBD"/>
    <property type="match status" value="1"/>
</dbReference>
<dbReference type="InterPro" id="IPR000504">
    <property type="entry name" value="RRM_dom"/>
</dbReference>
<dbReference type="SUPFAM" id="SSF48464">
    <property type="entry name" value="ENTH/VHS domain"/>
    <property type="match status" value="1"/>
</dbReference>
<dbReference type="Pfam" id="PF04818">
    <property type="entry name" value="CID"/>
    <property type="match status" value="1"/>
</dbReference>
<feature type="compositionally biased region" description="Low complexity" evidence="3">
    <location>
        <begin position="765"/>
        <end position="804"/>
    </location>
</feature>
<comment type="caution">
    <text evidence="6">The sequence shown here is derived from an EMBL/GenBank/DDBJ whole genome shotgun (WGS) entry which is preliminary data.</text>
</comment>
<evidence type="ECO:0000256" key="2">
    <source>
        <dbReference type="PROSITE-ProRule" id="PRU00176"/>
    </source>
</evidence>
<dbReference type="OrthoDB" id="79367at2759"/>
<dbReference type="InterPro" id="IPR035979">
    <property type="entry name" value="RBD_domain_sf"/>
</dbReference>
<dbReference type="InterPro" id="IPR012677">
    <property type="entry name" value="Nucleotide-bd_a/b_plait_sf"/>
</dbReference>
<feature type="compositionally biased region" description="Low complexity" evidence="3">
    <location>
        <begin position="224"/>
        <end position="251"/>
    </location>
</feature>
<dbReference type="CDD" id="cd16983">
    <property type="entry name" value="CID_SCAF8_like"/>
    <property type="match status" value="1"/>
</dbReference>
<evidence type="ECO:0000259" key="5">
    <source>
        <dbReference type="PROSITE" id="PS51391"/>
    </source>
</evidence>
<proteinExistence type="predicted"/>
<dbReference type="PROSITE" id="PS50102">
    <property type="entry name" value="RRM"/>
    <property type="match status" value="1"/>
</dbReference>
<feature type="compositionally biased region" description="Polar residues" evidence="3">
    <location>
        <begin position="664"/>
        <end position="673"/>
    </location>
</feature>
<feature type="domain" description="RRM" evidence="4">
    <location>
        <begin position="533"/>
        <end position="604"/>
    </location>
</feature>
<dbReference type="GO" id="GO:0003723">
    <property type="term" value="F:RNA binding"/>
    <property type="evidence" value="ECO:0007669"/>
    <property type="project" value="UniProtKB-UniRule"/>
</dbReference>
<dbReference type="SMART" id="SM00360">
    <property type="entry name" value="RRM"/>
    <property type="match status" value="1"/>
</dbReference>
<dbReference type="GO" id="GO:0005634">
    <property type="term" value="C:nucleus"/>
    <property type="evidence" value="ECO:0007669"/>
    <property type="project" value="TreeGrafter"/>
</dbReference>
<feature type="region of interest" description="Disordered" evidence="3">
    <location>
        <begin position="187"/>
        <end position="262"/>
    </location>
</feature>
<dbReference type="InterPro" id="IPR048892">
    <property type="entry name" value="Nrd1_Seb1_dom2"/>
</dbReference>
<feature type="compositionally biased region" description="Low complexity" evidence="3">
    <location>
        <begin position="348"/>
        <end position="365"/>
    </location>
</feature>
<dbReference type="Pfam" id="PF21380">
    <property type="entry name" value="Nrd1-Seb1_dom2"/>
    <property type="match status" value="1"/>
</dbReference>
<dbReference type="PANTHER" id="PTHR23140">
    <property type="entry name" value="RNA PROCESSING PROTEIN LD23810P"/>
    <property type="match status" value="1"/>
</dbReference>
<keyword evidence="1 2" id="KW-0694">RNA-binding</keyword>